<evidence type="ECO:0000313" key="1">
    <source>
        <dbReference type="EMBL" id="EAX92835.1"/>
    </source>
</evidence>
<accession>A2FQH4</accession>
<reference evidence="1" key="2">
    <citation type="journal article" date="2007" name="Science">
        <title>Draft genome sequence of the sexually transmitted pathogen Trichomonas vaginalis.</title>
        <authorList>
            <person name="Carlton J.M."/>
            <person name="Hirt R.P."/>
            <person name="Silva J.C."/>
            <person name="Delcher A.L."/>
            <person name="Schatz M."/>
            <person name="Zhao Q."/>
            <person name="Wortman J.R."/>
            <person name="Bidwell S.L."/>
            <person name="Alsmark U.C.M."/>
            <person name="Besteiro S."/>
            <person name="Sicheritz-Ponten T."/>
            <person name="Noel C.J."/>
            <person name="Dacks J.B."/>
            <person name="Foster P.G."/>
            <person name="Simillion C."/>
            <person name="Van de Peer Y."/>
            <person name="Miranda-Saavedra D."/>
            <person name="Barton G.J."/>
            <person name="Westrop G.D."/>
            <person name="Mueller S."/>
            <person name="Dessi D."/>
            <person name="Fiori P.L."/>
            <person name="Ren Q."/>
            <person name="Paulsen I."/>
            <person name="Zhang H."/>
            <person name="Bastida-Corcuera F.D."/>
            <person name="Simoes-Barbosa A."/>
            <person name="Brown M.T."/>
            <person name="Hayes R.D."/>
            <person name="Mukherjee M."/>
            <person name="Okumura C.Y."/>
            <person name="Schneider R."/>
            <person name="Smith A.J."/>
            <person name="Vanacova S."/>
            <person name="Villalvazo M."/>
            <person name="Haas B.J."/>
            <person name="Pertea M."/>
            <person name="Feldblyum T.V."/>
            <person name="Utterback T.R."/>
            <person name="Shu C.L."/>
            <person name="Osoegawa K."/>
            <person name="de Jong P.J."/>
            <person name="Hrdy I."/>
            <person name="Horvathova L."/>
            <person name="Zubacova Z."/>
            <person name="Dolezal P."/>
            <person name="Malik S.B."/>
            <person name="Logsdon J.M. Jr."/>
            <person name="Henze K."/>
            <person name="Gupta A."/>
            <person name="Wang C.C."/>
            <person name="Dunne R.L."/>
            <person name="Upcroft J.A."/>
            <person name="Upcroft P."/>
            <person name="White O."/>
            <person name="Salzberg S.L."/>
            <person name="Tang P."/>
            <person name="Chiu C.-H."/>
            <person name="Lee Y.-S."/>
            <person name="Embley T.M."/>
            <person name="Coombs G.H."/>
            <person name="Mottram J.C."/>
            <person name="Tachezy J."/>
            <person name="Fraser-Liggett C.M."/>
            <person name="Johnson P.J."/>
        </authorList>
    </citation>
    <scope>NUCLEOTIDE SEQUENCE [LARGE SCALE GENOMIC DNA]</scope>
    <source>
        <strain evidence="1">G3</strain>
    </source>
</reference>
<dbReference type="Proteomes" id="UP000001542">
    <property type="component" value="Unassembled WGS sequence"/>
</dbReference>
<gene>
    <name evidence="1" type="ORF">TVAG_363120</name>
</gene>
<dbReference type="EMBL" id="DS113944">
    <property type="protein sequence ID" value="EAX92835.1"/>
    <property type="molecule type" value="Genomic_DNA"/>
</dbReference>
<evidence type="ECO:0000313" key="2">
    <source>
        <dbReference type="Proteomes" id="UP000001542"/>
    </source>
</evidence>
<keyword evidence="2" id="KW-1185">Reference proteome</keyword>
<dbReference type="VEuPathDB" id="TrichDB:TVAG_363120"/>
<organism evidence="1 2">
    <name type="scientific">Trichomonas vaginalis (strain ATCC PRA-98 / G3)</name>
    <dbReference type="NCBI Taxonomy" id="412133"/>
    <lineage>
        <taxon>Eukaryota</taxon>
        <taxon>Metamonada</taxon>
        <taxon>Parabasalia</taxon>
        <taxon>Trichomonadida</taxon>
        <taxon>Trichomonadidae</taxon>
        <taxon>Trichomonas</taxon>
    </lineage>
</organism>
<dbReference type="AlphaFoldDB" id="A2FQH4"/>
<name>A2FQH4_TRIV3</name>
<proteinExistence type="predicted"/>
<protein>
    <submittedName>
        <fullName evidence="1">Uncharacterized protein</fullName>
    </submittedName>
</protein>
<dbReference type="InParanoid" id="A2FQH4"/>
<sequence>MRTSVAKEYQISIPRSMASKKKQTAQRSARISNLPIDILNKVHDKQNIINSIQFDPPHFSPSSVPVSICNSPQSSNQNINEHESNEKPTFMNYFEQIPKMNSNTIIINDMPKDINEVIRVIIDFVI</sequence>
<reference evidence="1" key="1">
    <citation type="submission" date="2006-10" db="EMBL/GenBank/DDBJ databases">
        <authorList>
            <person name="Amadeo P."/>
            <person name="Zhao Q."/>
            <person name="Wortman J."/>
            <person name="Fraser-Liggett C."/>
            <person name="Carlton J."/>
        </authorList>
    </citation>
    <scope>NUCLEOTIDE SEQUENCE</scope>
    <source>
        <strain evidence="1">G3</strain>
    </source>
</reference>